<dbReference type="Pfam" id="PF26595">
    <property type="entry name" value="A_ENA"/>
    <property type="match status" value="1"/>
</dbReference>
<dbReference type="Proteomes" id="UP001580407">
    <property type="component" value="Unassembled WGS sequence"/>
</dbReference>
<protein>
    <submittedName>
        <fullName evidence="1">Uncharacterized protein</fullName>
    </submittedName>
</protein>
<dbReference type="RefSeq" id="WP_375528815.1">
    <property type="nucleotide sequence ID" value="NZ_JBHILM010000060.1"/>
</dbReference>
<dbReference type="EMBL" id="JBHILM010000060">
    <property type="protein sequence ID" value="MFB5685158.1"/>
    <property type="molecule type" value="Genomic_DNA"/>
</dbReference>
<proteinExistence type="predicted"/>
<dbReference type="InterPro" id="IPR058705">
    <property type="entry name" value="A_ENA"/>
</dbReference>
<reference evidence="1 2" key="1">
    <citation type="submission" date="2024-09" db="EMBL/GenBank/DDBJ databases">
        <authorList>
            <person name="Ruan L."/>
        </authorList>
    </citation>
    <scope>NUCLEOTIDE SEQUENCE [LARGE SCALE GENOMIC DNA]</scope>
    <source>
        <strain evidence="1 2">D33</strain>
    </source>
</reference>
<comment type="caution">
    <text evidence="1">The sequence shown here is derived from an EMBL/GenBank/DDBJ whole genome shotgun (WGS) entry which is preliminary data.</text>
</comment>
<sequence length="127" mass="13420">MSQANIPNITPSVTVDRCDAINLVLASIGMEELGLSHIINAEAEKLQYVLGTLPGSKPPFQPTFSDLMTVNRSIRDTLKEVRKKETVLSNKLDLVAEEAWGCGCDCSCGCDGDCGGDCGCVCGCGCC</sequence>
<accession>A0ABV5BHG9</accession>
<name>A0ABV5BHG9_9BACL</name>
<keyword evidence="2" id="KW-1185">Reference proteome</keyword>
<evidence type="ECO:0000313" key="2">
    <source>
        <dbReference type="Proteomes" id="UP001580407"/>
    </source>
</evidence>
<evidence type="ECO:0000313" key="1">
    <source>
        <dbReference type="EMBL" id="MFB5685158.1"/>
    </source>
</evidence>
<gene>
    <name evidence="1" type="ORF">ACE3NQ_30065</name>
</gene>
<organism evidence="1 2">
    <name type="scientific">Paenibacillus terreus</name>
    <dbReference type="NCBI Taxonomy" id="1387834"/>
    <lineage>
        <taxon>Bacteria</taxon>
        <taxon>Bacillati</taxon>
        <taxon>Bacillota</taxon>
        <taxon>Bacilli</taxon>
        <taxon>Bacillales</taxon>
        <taxon>Paenibacillaceae</taxon>
        <taxon>Paenibacillus</taxon>
    </lineage>
</organism>